<dbReference type="SMART" id="SM00507">
    <property type="entry name" value="HNHc"/>
    <property type="match status" value="1"/>
</dbReference>
<evidence type="ECO:0000313" key="5">
    <source>
        <dbReference type="Proteomes" id="UP000595374"/>
    </source>
</evidence>
<dbReference type="InterPro" id="IPR003870">
    <property type="entry name" value="DUF222"/>
</dbReference>
<evidence type="ECO:0000259" key="3">
    <source>
        <dbReference type="SMART" id="SM00507"/>
    </source>
</evidence>
<evidence type="ECO:0000313" key="4">
    <source>
        <dbReference type="EMBL" id="QQB13126.1"/>
    </source>
</evidence>
<dbReference type="Proteomes" id="UP000595374">
    <property type="component" value="Chromosome"/>
</dbReference>
<dbReference type="EMBL" id="CP065989">
    <property type="protein sequence ID" value="QQB13126.1"/>
    <property type="molecule type" value="Genomic_DNA"/>
</dbReference>
<protein>
    <submittedName>
        <fullName evidence="4">DUF222 domain-containing protein</fullName>
    </submittedName>
</protein>
<dbReference type="AlphaFoldDB" id="A0A7T3ZWT2"/>
<dbReference type="InterPro" id="IPR003615">
    <property type="entry name" value="HNH_nuc"/>
</dbReference>
<name>A0A7T3ZWT2_9MICO</name>
<keyword evidence="1" id="KW-0175">Coiled coil</keyword>
<evidence type="ECO:0000256" key="2">
    <source>
        <dbReference type="SAM" id="MobiDB-lite"/>
    </source>
</evidence>
<evidence type="ECO:0000256" key="1">
    <source>
        <dbReference type="SAM" id="Coils"/>
    </source>
</evidence>
<dbReference type="RefSeq" id="WP_198498351.1">
    <property type="nucleotide sequence ID" value="NZ_CP065989.1"/>
</dbReference>
<reference evidence="4 5" key="1">
    <citation type="submission" date="2020-12" db="EMBL/GenBank/DDBJ databases">
        <title>FDA dAtabase for Regulatory Grade micrObial Sequences (FDA-ARGOS): Supporting development and validation of Infectious Disease Dx tests.</title>
        <authorList>
            <person name="Sproer C."/>
            <person name="Gronow S."/>
            <person name="Severitt S."/>
            <person name="Schroder I."/>
            <person name="Tallon L."/>
            <person name="Sadzewicz L."/>
            <person name="Zhao X."/>
            <person name="Boylan J."/>
            <person name="Ott S."/>
            <person name="Bowen H."/>
            <person name="Vavikolanu K."/>
            <person name="Mehta A."/>
            <person name="Aluvathingal J."/>
            <person name="Nadendla S."/>
            <person name="Lowell S."/>
            <person name="Myers T."/>
            <person name="Yan Y."/>
            <person name="Sichtig H."/>
        </authorList>
    </citation>
    <scope>NUCLEOTIDE SEQUENCE [LARGE SCALE GENOMIC DNA]</scope>
    <source>
        <strain evidence="4 5">FDAARGOS_990</strain>
    </source>
</reference>
<proteinExistence type="predicted"/>
<gene>
    <name evidence="4" type="ORF">I6H47_09655</name>
</gene>
<sequence length="787" mass="86583">MERVVRHLDVPLPDGDAPYRFATIAASVLRHEVDEAAMDSDPATPTDETGEDAAAQGTAAKGTSAKGSLGPRRKPAPSTPFAAAFDAMAADDDVTASTELVRVPRTSTTVALRDPALLAWRRRCEAALAPPSTEIVSAETAESDDASEAPDFPGFRLDTTVCEWVQDNVADEDVIETATILGQSIARTYRHLRTAMTIIHGLPRFADRVRAGEFTIAHVQVVGDLCRTVALRYLPEIDEHLAERRADVTSDRLRTALRKFIAVLEPADDRSQTAKERRRVDLHTYKNGSACMSLTGPAEELHACYLRVEAMARAIHSRRGAAFDLPPGVEIIDDRAFDNLMYDIVTRPQPKLSIKVRRIDPVTGVQSVEEEPLLDNDGNLLFDLGPDGTIIMKNATSVSDASAVRAPADGTATNSFSANSAGVEGLPLPGHGTEAADAADRGSAFGRAGGDETQTVESWIAAEMPMHSWWIALQATMVTTVPVMSLLGESNLPGTLPDGSPIPAETARRIAGHCSTVTRILTDPATGTPIDAKATTYRIPNDVRKTLIAQWECCSVPGCARAAVKAEIDHIVPFFKLDPLKGGLTRFGNLHPLCRKHHALKTACLLRVRMTEPGCVEYEFRHGVTATSRAPDQPIEVAQAMELAALSGMRPHVVWKPKHPVPPPKYIIELEPNEQLVRQRREAMRKSAEETERKRRIQENYERARDFARRKRLAQLLNWRNEVFPPCLPRGSDPVTMKRLMPGRRLSVSDARRRREDAGDTWVEPLDQFWSVPITWHQDNRDDPPPF</sequence>
<feature type="coiled-coil region" evidence="1">
    <location>
        <begin position="673"/>
        <end position="700"/>
    </location>
</feature>
<dbReference type="CDD" id="cd00085">
    <property type="entry name" value="HNHc"/>
    <property type="match status" value="1"/>
</dbReference>
<feature type="region of interest" description="Disordered" evidence="2">
    <location>
        <begin position="37"/>
        <end position="77"/>
    </location>
</feature>
<organism evidence="4 5">
    <name type="scientific">Brevibacterium casei</name>
    <dbReference type="NCBI Taxonomy" id="33889"/>
    <lineage>
        <taxon>Bacteria</taxon>
        <taxon>Bacillati</taxon>
        <taxon>Actinomycetota</taxon>
        <taxon>Actinomycetes</taxon>
        <taxon>Micrococcales</taxon>
        <taxon>Brevibacteriaceae</taxon>
        <taxon>Brevibacterium</taxon>
    </lineage>
</organism>
<feature type="domain" description="HNH nuclease" evidence="3">
    <location>
        <begin position="542"/>
        <end position="599"/>
    </location>
</feature>
<accession>A0A7T3ZWT2</accession>
<dbReference type="Pfam" id="PF02720">
    <property type="entry name" value="DUF222"/>
    <property type="match status" value="1"/>
</dbReference>